<dbReference type="SMART" id="SM00344">
    <property type="entry name" value="HTH_ASNC"/>
    <property type="match status" value="1"/>
</dbReference>
<proteinExistence type="predicted"/>
<evidence type="ECO:0000256" key="2">
    <source>
        <dbReference type="ARBA" id="ARBA00023125"/>
    </source>
</evidence>
<dbReference type="Gene3D" id="1.10.10.10">
    <property type="entry name" value="Winged helix-like DNA-binding domain superfamily/Winged helix DNA-binding domain"/>
    <property type="match status" value="1"/>
</dbReference>
<feature type="region of interest" description="Disordered" evidence="4">
    <location>
        <begin position="154"/>
        <end position="179"/>
    </location>
</feature>
<dbReference type="EMBL" id="JAFLHG010000009">
    <property type="protein sequence ID" value="MBT8798538.1"/>
    <property type="molecule type" value="Genomic_DNA"/>
</dbReference>
<dbReference type="SUPFAM" id="SSF54909">
    <property type="entry name" value="Dimeric alpha+beta barrel"/>
    <property type="match status" value="1"/>
</dbReference>
<protein>
    <submittedName>
        <fullName evidence="6">Lrp/AsnC family transcriptional regulator</fullName>
    </submittedName>
</protein>
<dbReference type="PRINTS" id="PR00033">
    <property type="entry name" value="HTHASNC"/>
</dbReference>
<evidence type="ECO:0000256" key="3">
    <source>
        <dbReference type="ARBA" id="ARBA00023163"/>
    </source>
</evidence>
<evidence type="ECO:0000256" key="4">
    <source>
        <dbReference type="SAM" id="MobiDB-lite"/>
    </source>
</evidence>
<evidence type="ECO:0000313" key="6">
    <source>
        <dbReference type="EMBL" id="MBT8798538.1"/>
    </source>
</evidence>
<dbReference type="InterPro" id="IPR011008">
    <property type="entry name" value="Dimeric_a/b-barrel"/>
</dbReference>
<keyword evidence="7" id="KW-1185">Reference proteome</keyword>
<dbReference type="InterPro" id="IPR036388">
    <property type="entry name" value="WH-like_DNA-bd_sf"/>
</dbReference>
<sequence>MSSLDRVDLELLNALADDHRATVVALADRLGLSRNTVQARMLRLERAGVFHSYERAMSTKALGLPIEAMVSVMVRQADLPRITTAIAEIPEVVQAHGMSGQVDLLVRVVARDTQHLFDVDARILAIEGVERTETSLVMGEVIGYRVRPLLEASASPSGLRGEHRAEHPADPRGEVRRES</sequence>
<dbReference type="SUPFAM" id="SSF46785">
    <property type="entry name" value="Winged helix' DNA-binding domain"/>
    <property type="match status" value="1"/>
</dbReference>
<keyword evidence="1" id="KW-0805">Transcription regulation</keyword>
<feature type="domain" description="HTH asnC-type" evidence="5">
    <location>
        <begin position="4"/>
        <end position="65"/>
    </location>
</feature>
<dbReference type="PROSITE" id="PS50956">
    <property type="entry name" value="HTH_ASNC_2"/>
    <property type="match status" value="1"/>
</dbReference>
<dbReference type="Proteomes" id="UP000740605">
    <property type="component" value="Unassembled WGS sequence"/>
</dbReference>
<dbReference type="RefSeq" id="WP_215487778.1">
    <property type="nucleotide sequence ID" value="NZ_BAAAPJ010000004.1"/>
</dbReference>
<dbReference type="Gene3D" id="3.30.70.920">
    <property type="match status" value="1"/>
</dbReference>
<organism evidence="6 7">
    <name type="scientific">Microbacterium flavum</name>
    <dbReference type="NCBI Taxonomy" id="415216"/>
    <lineage>
        <taxon>Bacteria</taxon>
        <taxon>Bacillati</taxon>
        <taxon>Actinomycetota</taxon>
        <taxon>Actinomycetes</taxon>
        <taxon>Micrococcales</taxon>
        <taxon>Microbacteriaceae</taxon>
        <taxon>Microbacterium</taxon>
    </lineage>
</organism>
<dbReference type="Pfam" id="PF13412">
    <property type="entry name" value="HTH_24"/>
    <property type="match status" value="1"/>
</dbReference>
<keyword evidence="3" id="KW-0804">Transcription</keyword>
<dbReference type="InterPro" id="IPR019887">
    <property type="entry name" value="Tscrpt_reg_AsnC/Lrp_C"/>
</dbReference>
<dbReference type="PANTHER" id="PTHR30154:SF34">
    <property type="entry name" value="TRANSCRIPTIONAL REGULATOR AZLB"/>
    <property type="match status" value="1"/>
</dbReference>
<evidence type="ECO:0000256" key="1">
    <source>
        <dbReference type="ARBA" id="ARBA00023015"/>
    </source>
</evidence>
<reference evidence="6 7" key="1">
    <citation type="submission" date="2021-03" db="EMBL/GenBank/DDBJ databases">
        <title>Microbacterium pauli sp. nov., isolated from microfiltered milk.</title>
        <authorList>
            <person name="Bellassi P."/>
            <person name="Fontana A."/>
            <person name="Callegari M.L."/>
            <person name="Lorenzo M."/>
            <person name="Cappa F."/>
        </authorList>
    </citation>
    <scope>NUCLEOTIDE SEQUENCE [LARGE SCALE GENOMIC DNA]</scope>
    <source>
        <strain evidence="6 7">DSM 18909</strain>
    </source>
</reference>
<evidence type="ECO:0000313" key="7">
    <source>
        <dbReference type="Proteomes" id="UP000740605"/>
    </source>
</evidence>
<keyword evidence="2" id="KW-0238">DNA-binding</keyword>
<comment type="caution">
    <text evidence="6">The sequence shown here is derived from an EMBL/GenBank/DDBJ whole genome shotgun (WGS) entry which is preliminary data.</text>
</comment>
<dbReference type="PANTHER" id="PTHR30154">
    <property type="entry name" value="LEUCINE-RESPONSIVE REGULATORY PROTEIN"/>
    <property type="match status" value="1"/>
</dbReference>
<dbReference type="Pfam" id="PF01037">
    <property type="entry name" value="AsnC_trans_reg"/>
    <property type="match status" value="1"/>
</dbReference>
<feature type="compositionally biased region" description="Basic and acidic residues" evidence="4">
    <location>
        <begin position="160"/>
        <end position="179"/>
    </location>
</feature>
<gene>
    <name evidence="6" type="ORF">J0P97_10685</name>
</gene>
<accession>A0ABS5XVG4</accession>
<dbReference type="InterPro" id="IPR036390">
    <property type="entry name" value="WH_DNA-bd_sf"/>
</dbReference>
<name>A0ABS5XVG4_9MICO</name>
<evidence type="ECO:0000259" key="5">
    <source>
        <dbReference type="PROSITE" id="PS50956"/>
    </source>
</evidence>
<dbReference type="InterPro" id="IPR000485">
    <property type="entry name" value="AsnC-type_HTH_dom"/>
</dbReference>
<dbReference type="InterPro" id="IPR019888">
    <property type="entry name" value="Tscrpt_reg_AsnC-like"/>
</dbReference>